<dbReference type="InterPro" id="IPR025713">
    <property type="entry name" value="MotB-like_N_dom"/>
</dbReference>
<dbReference type="Gene3D" id="3.30.1330.60">
    <property type="entry name" value="OmpA-like domain"/>
    <property type="match status" value="1"/>
</dbReference>
<dbReference type="InterPro" id="IPR006665">
    <property type="entry name" value="OmpA-like"/>
</dbReference>
<keyword evidence="8" id="KW-0175">Coiled coil</keyword>
<accession>A0A7T0BXW3</accession>
<feature type="compositionally biased region" description="Basic and acidic residues" evidence="9">
    <location>
        <begin position="71"/>
        <end position="85"/>
    </location>
</feature>
<feature type="region of interest" description="Disordered" evidence="9">
    <location>
        <begin position="71"/>
        <end position="92"/>
    </location>
</feature>
<dbReference type="EMBL" id="CP048685">
    <property type="protein sequence ID" value="QPJ62969.1"/>
    <property type="molecule type" value="Genomic_DNA"/>
</dbReference>
<evidence type="ECO:0000256" key="9">
    <source>
        <dbReference type="SAM" id="MobiDB-lite"/>
    </source>
</evidence>
<gene>
    <name evidence="11" type="ORF">G3M70_14230</name>
</gene>
<evidence type="ECO:0000256" key="6">
    <source>
        <dbReference type="ARBA" id="ARBA00023136"/>
    </source>
</evidence>
<dbReference type="PANTHER" id="PTHR30329">
    <property type="entry name" value="STATOR ELEMENT OF FLAGELLAR MOTOR COMPLEX"/>
    <property type="match status" value="1"/>
</dbReference>
<dbReference type="GO" id="GO:0005886">
    <property type="term" value="C:plasma membrane"/>
    <property type="evidence" value="ECO:0007669"/>
    <property type="project" value="UniProtKB-SubCell"/>
</dbReference>
<dbReference type="CDD" id="cd07185">
    <property type="entry name" value="OmpA_C-like"/>
    <property type="match status" value="1"/>
</dbReference>
<reference evidence="11 12" key="1">
    <citation type="submission" date="2020-02" db="EMBL/GenBank/DDBJ databases">
        <title>Genomic and physiological characterization of two novel Nitrospinaceae genera.</title>
        <authorList>
            <person name="Mueller A.J."/>
            <person name="Jung M.-Y."/>
            <person name="Strachan C.R."/>
            <person name="Herbold C.W."/>
            <person name="Kirkegaard R.H."/>
            <person name="Daims H."/>
        </authorList>
    </citation>
    <scope>NUCLEOTIDE SEQUENCE [LARGE SCALE GENOMIC DNA]</scope>
    <source>
        <strain evidence="11">EB</strain>
    </source>
</reference>
<dbReference type="InterPro" id="IPR036737">
    <property type="entry name" value="OmpA-like_sf"/>
</dbReference>
<feature type="domain" description="OmpA-like" evidence="10">
    <location>
        <begin position="369"/>
        <end position="491"/>
    </location>
</feature>
<feature type="coiled-coil region" evidence="8">
    <location>
        <begin position="7"/>
        <end position="66"/>
    </location>
</feature>
<protein>
    <submittedName>
        <fullName evidence="11">OmpA family protein</fullName>
    </submittedName>
</protein>
<keyword evidence="6 7" id="KW-0472">Membrane</keyword>
<evidence type="ECO:0000256" key="2">
    <source>
        <dbReference type="ARBA" id="ARBA00008914"/>
    </source>
</evidence>
<dbReference type="PANTHER" id="PTHR30329:SF21">
    <property type="entry name" value="LIPOPROTEIN YIAD-RELATED"/>
    <property type="match status" value="1"/>
</dbReference>
<evidence type="ECO:0000256" key="4">
    <source>
        <dbReference type="ARBA" id="ARBA00022692"/>
    </source>
</evidence>
<comment type="similarity">
    <text evidence="2">Belongs to the MotB family.</text>
</comment>
<evidence type="ECO:0000256" key="1">
    <source>
        <dbReference type="ARBA" id="ARBA00004162"/>
    </source>
</evidence>
<evidence type="ECO:0000313" key="11">
    <source>
        <dbReference type="EMBL" id="QPJ62969.1"/>
    </source>
</evidence>
<dbReference type="Pfam" id="PF00691">
    <property type="entry name" value="OmpA"/>
    <property type="match status" value="1"/>
</dbReference>
<evidence type="ECO:0000256" key="8">
    <source>
        <dbReference type="SAM" id="Coils"/>
    </source>
</evidence>
<feature type="coiled-coil region" evidence="8">
    <location>
        <begin position="106"/>
        <end position="261"/>
    </location>
</feature>
<evidence type="ECO:0000256" key="5">
    <source>
        <dbReference type="ARBA" id="ARBA00022989"/>
    </source>
</evidence>
<name>A0A7T0BXW3_9BACT</name>
<keyword evidence="5" id="KW-1133">Transmembrane helix</keyword>
<sequence length="491" mass="56692">MKETQENQQLKEQVRIKNTELNRVRVEKIKQEEKVQFLQEFTQKRIKSLQAKIEEQEEEIRYFQKRGLEISKNRKDPNSDNHLEAEESAEDSINQKERYLKTLQYLKEIKAKNDQLGLKLEHEKKERDRLTKEKGILAREIKRIRDEPRSTSINPGLSENARIIEERMEKAQVRYEQLLKEKDELISSYEEAIHAATNSGEASPTAIKILAENLEELRKEKVMLESSLERERKLQKTKLQRQLAQLEIEITQQLKRKLNRKKKSKDSLLESIEDGSTDGWITTYADLATLLMTFFILYYSLGQMDIEKIRDVVEEGGPPEKLQSIIKAKDNPESLEMAMGLIPNQIEKDMQSLSKQLENQVEIESPPGENKIILKLPGETLFSSGSADLELKKSREILEEIVKVAKKYSGYKIQINGHTDDVPIDSEKFPTNWELSAARAAAVLRFFLDKNIPAERVSASGYADTFPVADNDSAPGRKINRRVEIVLEKEG</sequence>
<proteinExistence type="inferred from homology"/>
<dbReference type="InterPro" id="IPR050330">
    <property type="entry name" value="Bact_OuterMem_StrucFunc"/>
</dbReference>
<dbReference type="Proteomes" id="UP000594688">
    <property type="component" value="Chromosome"/>
</dbReference>
<keyword evidence="3" id="KW-1003">Cell membrane</keyword>
<evidence type="ECO:0000259" key="10">
    <source>
        <dbReference type="PROSITE" id="PS51123"/>
    </source>
</evidence>
<dbReference type="PROSITE" id="PS51123">
    <property type="entry name" value="OMPA_2"/>
    <property type="match status" value="1"/>
</dbReference>
<dbReference type="SUPFAM" id="SSF103088">
    <property type="entry name" value="OmpA-like"/>
    <property type="match status" value="1"/>
</dbReference>
<dbReference type="KEGG" id="nli:G3M70_14230"/>
<comment type="subcellular location">
    <subcellularLocation>
        <location evidence="1">Cell membrane</location>
        <topology evidence="1">Single-pass membrane protein</topology>
    </subcellularLocation>
</comment>
<dbReference type="AlphaFoldDB" id="A0A7T0BXW3"/>
<keyword evidence="4" id="KW-0812">Transmembrane</keyword>
<evidence type="ECO:0000256" key="3">
    <source>
        <dbReference type="ARBA" id="ARBA00022475"/>
    </source>
</evidence>
<dbReference type="Pfam" id="PF13677">
    <property type="entry name" value="MotB_plug"/>
    <property type="match status" value="1"/>
</dbReference>
<evidence type="ECO:0000313" key="12">
    <source>
        <dbReference type="Proteomes" id="UP000594688"/>
    </source>
</evidence>
<organism evidence="11 12">
    <name type="scientific">Candidatus Nitronauta litoralis</name>
    <dbReference type="NCBI Taxonomy" id="2705533"/>
    <lineage>
        <taxon>Bacteria</taxon>
        <taxon>Pseudomonadati</taxon>
        <taxon>Nitrospinota/Tectimicrobiota group</taxon>
        <taxon>Nitrospinota</taxon>
        <taxon>Nitrospinia</taxon>
        <taxon>Nitrospinales</taxon>
        <taxon>Nitrospinaceae</taxon>
        <taxon>Candidatus Nitronauta</taxon>
    </lineage>
</organism>
<evidence type="ECO:0000256" key="7">
    <source>
        <dbReference type="PROSITE-ProRule" id="PRU00473"/>
    </source>
</evidence>